<protein>
    <recommendedName>
        <fullName evidence="3">Saposin B-type domain-containing protein</fullName>
    </recommendedName>
</protein>
<sequence>MSIDDIKVVMDELCVQMFDTQKVALAYCENTYNTILDLEGQGYPSDVACEMMGRCSGVEVEGQDSCGTCTVIADYIQTIIDSEPDMSIDDIK</sequence>
<dbReference type="AlphaFoldDB" id="A0A9K3D6B9"/>
<feature type="non-terminal residue" evidence="1">
    <location>
        <position position="92"/>
    </location>
</feature>
<reference evidence="1 2" key="1">
    <citation type="journal article" date="2018" name="PLoS ONE">
        <title>The draft genome of Kipferlia bialata reveals reductive genome evolution in fornicate parasites.</title>
        <authorList>
            <person name="Tanifuji G."/>
            <person name="Takabayashi S."/>
            <person name="Kume K."/>
            <person name="Takagi M."/>
            <person name="Nakayama T."/>
            <person name="Kamikawa R."/>
            <person name="Inagaki Y."/>
            <person name="Hashimoto T."/>
        </authorList>
    </citation>
    <scope>NUCLEOTIDE SEQUENCE [LARGE SCALE GENOMIC DNA]</scope>
    <source>
        <strain evidence="1">NY0173</strain>
    </source>
</reference>
<keyword evidence="2" id="KW-1185">Reference proteome</keyword>
<organism evidence="1 2">
    <name type="scientific">Kipferlia bialata</name>
    <dbReference type="NCBI Taxonomy" id="797122"/>
    <lineage>
        <taxon>Eukaryota</taxon>
        <taxon>Metamonada</taxon>
        <taxon>Carpediemonas-like organisms</taxon>
        <taxon>Kipferlia</taxon>
    </lineage>
</organism>
<evidence type="ECO:0000313" key="1">
    <source>
        <dbReference type="EMBL" id="GIQ89964.1"/>
    </source>
</evidence>
<accession>A0A9K3D6B9</accession>
<evidence type="ECO:0008006" key="3">
    <source>
        <dbReference type="Google" id="ProtNLM"/>
    </source>
</evidence>
<gene>
    <name evidence="1" type="ORF">KIPB_012590</name>
</gene>
<name>A0A9K3D6B9_9EUKA</name>
<dbReference type="SUPFAM" id="SSF47862">
    <property type="entry name" value="Saposin"/>
    <property type="match status" value="1"/>
</dbReference>
<dbReference type="EMBL" id="BDIP01005621">
    <property type="protein sequence ID" value="GIQ89964.1"/>
    <property type="molecule type" value="Genomic_DNA"/>
</dbReference>
<proteinExistence type="predicted"/>
<evidence type="ECO:0000313" key="2">
    <source>
        <dbReference type="Proteomes" id="UP000265618"/>
    </source>
</evidence>
<dbReference type="Proteomes" id="UP000265618">
    <property type="component" value="Unassembled WGS sequence"/>
</dbReference>
<comment type="caution">
    <text evidence="1">The sequence shown here is derived from an EMBL/GenBank/DDBJ whole genome shotgun (WGS) entry which is preliminary data.</text>
</comment>
<dbReference type="InterPro" id="IPR011001">
    <property type="entry name" value="Saposin-like"/>
</dbReference>